<feature type="domain" description="Pepco" evidence="2">
    <location>
        <begin position="46"/>
        <end position="155"/>
    </location>
</feature>
<evidence type="ECO:0000259" key="2">
    <source>
        <dbReference type="Pfam" id="PF24393"/>
    </source>
</evidence>
<dbReference type="Proteomes" id="UP000621799">
    <property type="component" value="Unassembled WGS sequence"/>
</dbReference>
<evidence type="ECO:0000313" key="3">
    <source>
        <dbReference type="EMBL" id="MBE9041043.1"/>
    </source>
</evidence>
<proteinExistence type="predicted"/>
<protein>
    <recommendedName>
        <fullName evidence="2">Pepco domain-containing protein</fullName>
    </recommendedName>
</protein>
<name>A0A928VXE5_9CYAN</name>
<dbReference type="RefSeq" id="WP_264321275.1">
    <property type="nucleotide sequence ID" value="NZ_JADEXN010000144.1"/>
</dbReference>
<dbReference type="EMBL" id="JADEXN010000144">
    <property type="protein sequence ID" value="MBE9041043.1"/>
    <property type="molecule type" value="Genomic_DNA"/>
</dbReference>
<sequence>MEKRLNCQETILKPMPEETIRIITYHSPEAETETEAASEPEPKSISIDGQKNPGVGATFLDIEVPEETTNHSPNGTVEGQATISEVPVATLELEMERLLDMVQRLVSRSPGRQQSGMQLEEIELSVEIDGRGKVSLVGSGLEMGSKGAVKLKFKRKP</sequence>
<gene>
    <name evidence="3" type="ORF">IQ235_09655</name>
</gene>
<evidence type="ECO:0000256" key="1">
    <source>
        <dbReference type="SAM" id="MobiDB-lite"/>
    </source>
</evidence>
<dbReference type="AlphaFoldDB" id="A0A928VXE5"/>
<keyword evidence="4" id="KW-1185">Reference proteome</keyword>
<accession>A0A928VXE5</accession>
<feature type="region of interest" description="Disordered" evidence="1">
    <location>
        <begin position="27"/>
        <end position="54"/>
    </location>
</feature>
<dbReference type="InterPro" id="IPR056947">
    <property type="entry name" value="Pepco_dom"/>
</dbReference>
<organism evidence="3 4">
    <name type="scientific">Zarconia navalis LEGE 11467</name>
    <dbReference type="NCBI Taxonomy" id="1828826"/>
    <lineage>
        <taxon>Bacteria</taxon>
        <taxon>Bacillati</taxon>
        <taxon>Cyanobacteriota</taxon>
        <taxon>Cyanophyceae</taxon>
        <taxon>Oscillatoriophycideae</taxon>
        <taxon>Oscillatoriales</taxon>
        <taxon>Oscillatoriales incertae sedis</taxon>
        <taxon>Zarconia</taxon>
        <taxon>Zarconia navalis</taxon>
    </lineage>
</organism>
<reference evidence="3" key="1">
    <citation type="submission" date="2020-10" db="EMBL/GenBank/DDBJ databases">
        <authorList>
            <person name="Castelo-Branco R."/>
            <person name="Eusebio N."/>
            <person name="Adriana R."/>
            <person name="Vieira A."/>
            <person name="Brugerolle De Fraissinette N."/>
            <person name="Rezende De Castro R."/>
            <person name="Schneider M.P."/>
            <person name="Vasconcelos V."/>
            <person name="Leao P.N."/>
        </authorList>
    </citation>
    <scope>NUCLEOTIDE SEQUENCE</scope>
    <source>
        <strain evidence="3">LEGE 11467</strain>
    </source>
</reference>
<evidence type="ECO:0000313" key="4">
    <source>
        <dbReference type="Proteomes" id="UP000621799"/>
    </source>
</evidence>
<dbReference type="Pfam" id="PF24393">
    <property type="entry name" value="Pepco"/>
    <property type="match status" value="1"/>
</dbReference>
<comment type="caution">
    <text evidence="3">The sequence shown here is derived from an EMBL/GenBank/DDBJ whole genome shotgun (WGS) entry which is preliminary data.</text>
</comment>